<evidence type="ECO:0000259" key="1">
    <source>
        <dbReference type="Pfam" id="PF21560"/>
    </source>
</evidence>
<feature type="domain" description="Long-tail fiber proximal subunit" evidence="1">
    <location>
        <begin position="1117"/>
        <end position="1223"/>
    </location>
</feature>
<reference evidence="2 3" key="1">
    <citation type="journal article" date="2010" name="Virol. J.">
        <title>Genomes of the T4-related bacteriophages as windows on microbial genome evolution.</title>
        <authorList>
            <person name="Petrov V.M."/>
            <person name="Ratnayaka S."/>
            <person name="Nolan J.M."/>
            <person name="Miller E.S."/>
            <person name="Karam J.D."/>
        </authorList>
    </citation>
    <scope>NUCLEOTIDE SEQUENCE [LARGE SCALE GENOMIC DNA]</scope>
</reference>
<dbReference type="InterPro" id="IPR048391">
    <property type="entry name" value="Gp34_dom"/>
</dbReference>
<dbReference type="Proteomes" id="UP000008731">
    <property type="component" value="Segment"/>
</dbReference>
<dbReference type="RefSeq" id="YP_004010378.1">
    <property type="nucleotide sequence ID" value="NC_014663.1"/>
</dbReference>
<proteinExistence type="predicted"/>
<dbReference type="EMBL" id="HM004124">
    <property type="protein sequence ID" value="ADG60141.1"/>
    <property type="molecule type" value="Genomic_DNA"/>
</dbReference>
<name>E5EQ25_9CAUD</name>
<dbReference type="Pfam" id="PF21560">
    <property type="entry name" value="Gp34_2nd"/>
    <property type="match status" value="1"/>
</dbReference>
<sequence length="1275" mass="138453">MVGINTSFRASYGLDAAGEKVINVALADKSVLTDGVNVEYLIQENTIQQYDSARGYTKSFAVIFNNRIWLAKNPIAKPAGVFNETLWSPLRTDPKWYPVDSGVRQLQVGDYITVDTAQGNPVELTLPSDAQDGDNIVIKDVGGFAGISSVIVKAGIQSIIDKGVRIKTAQMTVPFSEWVFVYVNKLWNLYNGSEADLGRFLKPSATPQQIQAGETIIRQYDRQSPIILKFPKYANNGDMIHFVGMDNNSVPYFHLELQSFDATSSVVRPGTTSTIIQRSLSGYFIYSEEFKTWLLFDADMTDRLRTVSSDTNLFPNETVSVVGSSNDVVAPITLTLPQNVSPGDQITIALNYMRLGQTVNIVPGGTDKILTTKELTQFPKRSTYPPVGNWVNTTKLTYSGKDDYPPVITLAYIDMGPIKQWLVVDSVPALERVDSLNNDTRARLGVIALANATQAQVDHENSPNTDTAITPELLAKRVATEEIRGIAKIAKQADVNKPSDDPSYADDLIVTPKKLDAKKASETMRGLAEIATQTETNTNSNDTHIITPKKLDGRRATANLSGVVQLVETGGTSSTARNDAGTGVFNYADNARVVTPTTLREFKASETQQGTGFLALGAEVIAGTPNPAGIPLLVTPEQLHKKTAQEDRIGFTQTATQTQVTAGTDDFTYVSPKKLAARISTESLAGIAKIATQIEFNDGTPGMIAAPDKIKDFFSQPGRTSVVPESGLTQSGNIWTTTRFDIVAASESQRGTLKLATQPQTDAGTDDTTAITPKKLHAKKATGNTEGIIRIARADETTAGTSDVLAVCPLNLKNTIQVEKTWEAQTTVRGTVKMTENALTFVGNDVSGSTANLETYLKTGYAISPYELNKTLLNFMPRKAKAVDSDLLDGLDSSQFIRRDIDQVVNGTLDLAKNFSVVGTSSLSGMVNIGKNGDGTFETDKTRIRLKTPKWDAEWLHTLNDSQLSSVAKYSIGYNNAKTITMHGADSGANILQVHGELNADKSVNVADSLNVTRHVYVANGSYWHGDKTVIAKGTDPNNLLLGNTEQTTYVRTIDANNLMTQDAGNNYKILNQKNMNAILDPIYVNAAGDSMTGRLNISAPITASILESQALVNNAPSANNFGTWTLSVTSSTVYNLLPGYVVGVPEINNETGLPTGYIDHYDEFKGPGTLSQMGSSASNGIGTYQIWAPRPASNTVGHMAQTFWTRQWNPVTSKWDGWGRMYTSNNPPTAKDIGAMSDNGSVFSSLRIRDWIQIGNLRIYADPATKNVRFDWID</sequence>
<keyword evidence="3" id="KW-1185">Reference proteome</keyword>
<protein>
    <submittedName>
        <fullName evidence="2">Gp34 long tail fiber proximal subunit</fullName>
    </submittedName>
</protein>
<dbReference type="KEGG" id="vg:9926675"/>
<dbReference type="GeneID" id="9926675"/>
<evidence type="ECO:0000313" key="2">
    <source>
        <dbReference type="EMBL" id="ADG60141.1"/>
    </source>
</evidence>
<evidence type="ECO:0000313" key="3">
    <source>
        <dbReference type="Proteomes" id="UP000008731"/>
    </source>
</evidence>
<gene>
    <name evidence="2" type="primary">34</name>
    <name evidence="2" type="ORF">Acj9p241</name>
</gene>
<organism evidence="2 3">
    <name type="scientific">Acinetobacter phage Acj9</name>
    <dbReference type="NCBI Taxonomy" id="760939"/>
    <lineage>
        <taxon>Viruses</taxon>
        <taxon>Duplodnaviria</taxon>
        <taxon>Heunggongvirae</taxon>
        <taxon>Uroviricota</taxon>
        <taxon>Caudoviricetes</taxon>
        <taxon>Pantevenvirales</taxon>
        <taxon>Straboviridae</taxon>
        <taxon>Twarogvirinae</taxon>
        <taxon>Acajnonavirus</taxon>
        <taxon>Acajnonavirus acj9</taxon>
    </lineage>
</organism>
<accession>E5EQ25</accession>